<gene>
    <name evidence="12" type="ORF">ACFPK0_16755</name>
</gene>
<keyword evidence="13" id="KW-1185">Reference proteome</keyword>
<evidence type="ECO:0000313" key="12">
    <source>
        <dbReference type="EMBL" id="MFC5441666.1"/>
    </source>
</evidence>
<evidence type="ECO:0000256" key="8">
    <source>
        <dbReference type="ARBA" id="ARBA00023285"/>
    </source>
</evidence>
<dbReference type="InterPro" id="IPR050862">
    <property type="entry name" value="RdRp_reductase_class-2"/>
</dbReference>
<proteinExistence type="inferred from homology"/>
<dbReference type="EMBL" id="JBHSMM010000008">
    <property type="protein sequence ID" value="MFC5441666.1"/>
    <property type="molecule type" value="Genomic_DNA"/>
</dbReference>
<dbReference type="SUPFAM" id="SSF51998">
    <property type="entry name" value="PFL-like glycyl radical enzymes"/>
    <property type="match status" value="1"/>
</dbReference>
<evidence type="ECO:0000256" key="5">
    <source>
        <dbReference type="ARBA" id="ARBA00022741"/>
    </source>
</evidence>
<keyword evidence="6 10" id="KW-0560">Oxidoreductase</keyword>
<dbReference type="Pfam" id="PF02867">
    <property type="entry name" value="Ribonuc_red_lgC"/>
    <property type="match status" value="1"/>
</dbReference>
<dbReference type="InterPro" id="IPR000788">
    <property type="entry name" value="RNR_lg_C"/>
</dbReference>
<comment type="function">
    <text evidence="10">Catalyzes the reduction of ribonucleotides to deoxyribonucleotides. May function to provide a pool of deoxyribonucleotide precursors for DNA repair during oxygen limitation and/or for immediate growth after restoration of oxygen.</text>
</comment>
<dbReference type="GO" id="GO:0004748">
    <property type="term" value="F:ribonucleoside-diphosphate reductase activity, thioredoxin disulfide as acceptor"/>
    <property type="evidence" value="ECO:0007669"/>
    <property type="project" value="UniProtKB-EC"/>
</dbReference>
<evidence type="ECO:0000256" key="9">
    <source>
        <dbReference type="ARBA" id="ARBA00047754"/>
    </source>
</evidence>
<dbReference type="CDD" id="cd02888">
    <property type="entry name" value="RNR_II_dimer"/>
    <property type="match status" value="1"/>
</dbReference>
<dbReference type="RefSeq" id="WP_377342393.1">
    <property type="nucleotide sequence ID" value="NZ_JALBWS010000006.1"/>
</dbReference>
<evidence type="ECO:0000256" key="4">
    <source>
        <dbReference type="ARBA" id="ARBA00022634"/>
    </source>
</evidence>
<comment type="similarity">
    <text evidence="2 10">Belongs to the ribonucleoside diphosphate reductase class-2 family.</text>
</comment>
<dbReference type="InterPro" id="IPR013344">
    <property type="entry name" value="RNR_NrdJ/NrdZ"/>
</dbReference>
<dbReference type="Gene3D" id="3.20.70.20">
    <property type="match status" value="1"/>
</dbReference>
<evidence type="ECO:0000256" key="7">
    <source>
        <dbReference type="ARBA" id="ARBA00023157"/>
    </source>
</evidence>
<evidence type="ECO:0000313" key="13">
    <source>
        <dbReference type="Proteomes" id="UP001596018"/>
    </source>
</evidence>
<comment type="caution">
    <text evidence="12">The sequence shown here is derived from an EMBL/GenBank/DDBJ whole genome shotgun (WGS) entry which is preliminary data.</text>
</comment>
<comment type="catalytic activity">
    <reaction evidence="9 10">
        <text>a 2'-deoxyribonucleoside 5'-diphosphate + [thioredoxin]-disulfide + H2O = a ribonucleoside 5'-diphosphate + [thioredoxin]-dithiol</text>
        <dbReference type="Rhea" id="RHEA:23252"/>
        <dbReference type="Rhea" id="RHEA-COMP:10698"/>
        <dbReference type="Rhea" id="RHEA-COMP:10700"/>
        <dbReference type="ChEBI" id="CHEBI:15377"/>
        <dbReference type="ChEBI" id="CHEBI:29950"/>
        <dbReference type="ChEBI" id="CHEBI:50058"/>
        <dbReference type="ChEBI" id="CHEBI:57930"/>
        <dbReference type="ChEBI" id="CHEBI:73316"/>
        <dbReference type="EC" id="1.17.4.1"/>
    </reaction>
</comment>
<sequence>MSTVRAPAAGTAVSRDAVDIPLQPASQDIWDKKYRLKNKAGEPVDANVDATWQRVARALSDVETTPELRAHWYERFVWALRRGAIPAGRITSNAGALAHKPATSTINCTVSGTIRDSMDDILEKVHQAGLTLKAGCGIGYEFSTLRPRGAYVSGAGAYTSGPLSFMDIYDKMCFTVSSAGGRRGAQMGTFDISHPDAKEFIRAKREDGRLRQFNLSLLITDGFMQAVEHDQDWPLVFPVHVKEKDEVDLADPTKVVWREWPIHENYVDREDGLVACKIYGTIRARHLWDMIMVSTYDYAEPGFILIDKVNEMNNNWWCEHIRATNPCGEQPLPPYGSCLLGSINLTTFVRDPFGPKARFDWDEYREVVKVFTRMLDNVVEINGLPLEQQRNEIMGKRRHGMGFLGLGSTLTMLKHRYGTADAVAFTEDVSRELAVAGWEVALELAKEKGPAPVLTQEFTVTGDMLRKRPEMVTDGYKVGDAIPGRVLHAKYSRYMQRIATVAPELVDALAETGARFTHHSSIAPTGTISLSLANNASNGIEPSFAHSYSRNVIREGKKSKERVEVLSYELLAYRALINADAKPFAEEVENKLPAYFVAADDISPKEHVDIQAASQKWIDSSISKTANVPTDYPYEDFKDIYFYAYKQGLKGCTTFRFNPAAFQGVLVKESDLENTLYRFELEDGSVMELKGNEQVEYDGEMHSAANLFDALKEGYYGKF</sequence>
<evidence type="ECO:0000256" key="6">
    <source>
        <dbReference type="ARBA" id="ARBA00023002"/>
    </source>
</evidence>
<comment type="cofactor">
    <cofactor evidence="1 10">
        <name>adenosylcob(III)alamin</name>
        <dbReference type="ChEBI" id="CHEBI:18408"/>
    </cofactor>
</comment>
<evidence type="ECO:0000256" key="3">
    <source>
        <dbReference type="ARBA" id="ARBA00022628"/>
    </source>
</evidence>
<keyword evidence="7" id="KW-1015">Disulfide bond</keyword>
<keyword evidence="5 10" id="KW-0547">Nucleotide-binding</keyword>
<accession>A0ABW0K1U4</accession>
<keyword evidence="3 10" id="KW-0846">Cobalamin</keyword>
<keyword evidence="4 10" id="KW-0237">DNA synthesis</keyword>
<protein>
    <recommendedName>
        <fullName evidence="10">Vitamin B12-dependent ribonucleotide reductase</fullName>
        <ecNumber evidence="10">1.17.4.1</ecNumber>
    </recommendedName>
</protein>
<reference evidence="13" key="1">
    <citation type="journal article" date="2019" name="Int. J. Syst. Evol. Microbiol.">
        <title>The Global Catalogue of Microorganisms (GCM) 10K type strain sequencing project: providing services to taxonomists for standard genome sequencing and annotation.</title>
        <authorList>
            <consortium name="The Broad Institute Genomics Platform"/>
            <consortium name="The Broad Institute Genome Sequencing Center for Infectious Disease"/>
            <person name="Wu L."/>
            <person name="Ma J."/>
        </authorList>
    </citation>
    <scope>NUCLEOTIDE SEQUENCE [LARGE SCALE GENOMIC DNA]</scope>
    <source>
        <strain evidence="13">KACC 12822</strain>
    </source>
</reference>
<keyword evidence="8 10" id="KW-0170">Cobalt</keyword>
<dbReference type="PRINTS" id="PR01183">
    <property type="entry name" value="RIBORDTASEM1"/>
</dbReference>
<dbReference type="PANTHER" id="PTHR43371">
    <property type="entry name" value="VITAMIN B12-DEPENDENT RIBONUCLEOTIDE REDUCTASE"/>
    <property type="match status" value="1"/>
</dbReference>
<organism evidence="12 13">
    <name type="scientific">Rhodanobacter ginsenosidimutans</name>
    <dbReference type="NCBI Taxonomy" id="490571"/>
    <lineage>
        <taxon>Bacteria</taxon>
        <taxon>Pseudomonadati</taxon>
        <taxon>Pseudomonadota</taxon>
        <taxon>Gammaproteobacteria</taxon>
        <taxon>Lysobacterales</taxon>
        <taxon>Rhodanobacteraceae</taxon>
        <taxon>Rhodanobacter</taxon>
    </lineage>
</organism>
<feature type="domain" description="Ribonucleotide reductase large subunit C-terminal" evidence="11">
    <location>
        <begin position="108"/>
        <end position="654"/>
    </location>
</feature>
<dbReference type="Proteomes" id="UP001596018">
    <property type="component" value="Unassembled WGS sequence"/>
</dbReference>
<name>A0ABW0K1U4_9GAMM</name>
<evidence type="ECO:0000256" key="1">
    <source>
        <dbReference type="ARBA" id="ARBA00001922"/>
    </source>
</evidence>
<dbReference type="EC" id="1.17.4.1" evidence="10"/>
<dbReference type="PANTHER" id="PTHR43371:SF1">
    <property type="entry name" value="RIBONUCLEOSIDE-DIPHOSPHATE REDUCTASE"/>
    <property type="match status" value="1"/>
</dbReference>
<evidence type="ECO:0000259" key="11">
    <source>
        <dbReference type="Pfam" id="PF02867"/>
    </source>
</evidence>
<evidence type="ECO:0000256" key="2">
    <source>
        <dbReference type="ARBA" id="ARBA00007405"/>
    </source>
</evidence>
<evidence type="ECO:0000256" key="10">
    <source>
        <dbReference type="RuleBase" id="RU364064"/>
    </source>
</evidence>
<dbReference type="NCBIfam" id="TIGR02504">
    <property type="entry name" value="NrdJ_Z"/>
    <property type="match status" value="1"/>
</dbReference>